<dbReference type="AlphaFoldDB" id="G7TFY3"/>
<evidence type="ECO:0000256" key="3">
    <source>
        <dbReference type="ARBA" id="ARBA00043995"/>
    </source>
</evidence>
<evidence type="ECO:0000313" key="5">
    <source>
        <dbReference type="Proteomes" id="UP000008851"/>
    </source>
</evidence>
<organism evidence="4 5">
    <name type="scientific">Xanthomonas oryzae pv. oryzicola (strain BLS256)</name>
    <dbReference type="NCBI Taxonomy" id="383407"/>
    <lineage>
        <taxon>Bacteria</taxon>
        <taxon>Pseudomonadati</taxon>
        <taxon>Pseudomonadota</taxon>
        <taxon>Gammaproteobacteria</taxon>
        <taxon>Lysobacterales</taxon>
        <taxon>Lysobacteraceae</taxon>
        <taxon>Xanthomonas</taxon>
    </lineage>
</organism>
<accession>G7TFY3</accession>
<dbReference type="FunFam" id="3.40.50.2000:FF:000164">
    <property type="entry name" value="Lipopolysaccharide heptosyltransferase I"/>
    <property type="match status" value="1"/>
</dbReference>
<dbReference type="GO" id="GO:0008713">
    <property type="term" value="F:ADP-heptose-lipopolysaccharide heptosyltransferase activity"/>
    <property type="evidence" value="ECO:0007669"/>
    <property type="project" value="TreeGrafter"/>
</dbReference>
<dbReference type="GO" id="GO:0005829">
    <property type="term" value="C:cytosol"/>
    <property type="evidence" value="ECO:0007669"/>
    <property type="project" value="TreeGrafter"/>
</dbReference>
<protein>
    <submittedName>
        <fullName evidence="4">Lipopolysaccharide biosynthesis protein</fullName>
    </submittedName>
</protein>
<dbReference type="FunFam" id="3.40.50.2000:FF:000023">
    <property type="entry name" value="ADP-heptose--LPS heptosyltransferase II"/>
    <property type="match status" value="1"/>
</dbReference>
<dbReference type="InterPro" id="IPR051199">
    <property type="entry name" value="LPS_LOS_Heptosyltrfase"/>
</dbReference>
<dbReference type="CDD" id="cd03789">
    <property type="entry name" value="GT9_LPS_heptosyltransferase"/>
    <property type="match status" value="1"/>
</dbReference>
<evidence type="ECO:0000313" key="4">
    <source>
        <dbReference type="EMBL" id="AEQ95340.1"/>
    </source>
</evidence>
<keyword evidence="1" id="KW-0328">Glycosyltransferase</keyword>
<gene>
    <name evidence="4" type="ORF">XOC_1149</name>
</gene>
<name>G7TFY3_XANOB</name>
<dbReference type="InterPro" id="IPR002201">
    <property type="entry name" value="Glyco_trans_9"/>
</dbReference>
<dbReference type="PANTHER" id="PTHR30160:SF21">
    <property type="entry name" value="LIPOPOLYSACCHARIDE CORE HEPTOSYLTRANSFERASE OPSX"/>
    <property type="match status" value="1"/>
</dbReference>
<dbReference type="Gene3D" id="3.40.50.2000">
    <property type="entry name" value="Glycogen Phosphorylase B"/>
    <property type="match status" value="2"/>
</dbReference>
<dbReference type="HOGENOM" id="CLU_038371_2_0_6"/>
<proteinExistence type="inferred from homology"/>
<dbReference type="KEGG" id="xor:XOC_1149"/>
<dbReference type="eggNOG" id="COG0859">
    <property type="taxonomic scope" value="Bacteria"/>
</dbReference>
<dbReference type="SUPFAM" id="SSF53756">
    <property type="entry name" value="UDP-Glycosyltransferase/glycogen phosphorylase"/>
    <property type="match status" value="1"/>
</dbReference>
<evidence type="ECO:0000256" key="2">
    <source>
        <dbReference type="ARBA" id="ARBA00022679"/>
    </source>
</evidence>
<dbReference type="PANTHER" id="PTHR30160">
    <property type="entry name" value="TETRAACYLDISACCHARIDE 4'-KINASE-RELATED"/>
    <property type="match status" value="1"/>
</dbReference>
<dbReference type="EMBL" id="CP003057">
    <property type="protein sequence ID" value="AEQ95340.1"/>
    <property type="molecule type" value="Genomic_DNA"/>
</dbReference>
<comment type="similarity">
    <text evidence="3">Belongs to the glycosyltransferase 9 family.</text>
</comment>
<keyword evidence="2" id="KW-0808">Transferase</keyword>
<dbReference type="Proteomes" id="UP000008851">
    <property type="component" value="Chromosome"/>
</dbReference>
<dbReference type="GO" id="GO:0009244">
    <property type="term" value="P:lipopolysaccharide core region biosynthetic process"/>
    <property type="evidence" value="ECO:0007669"/>
    <property type="project" value="TreeGrafter"/>
</dbReference>
<sequence length="435" mass="48294">MRPCRHADTAVTRCGRTAHLRTTRRHARLRPPAAPCRPTIAAKTDWHRLAAAVRGRTQWRHTPDLRGTAPALRWHRKKPSIESNNTMAVTPASLCLLRLSALGDVTHVVPLVRMLQAGFPETQLHWIIDKAGLKLLEGLPGVHFHAYDKRSGVAGMRALRQSLAPLGRFDALLQMQVAFRANVLSAFVPARRRIGYDRGRSKDLHGLFVNERIAERPGIHVLDAIGSFAEPLGLRQTQVRWDLPVPEEAHAWARAQWDDDGRPVLMISPCSSHARRNWYADRHAALADHAAAQGWRIVLCGGRSDLERSTADAIAAAARTPVLDLVGKDTLKQLPALLARADLVVTPDSGPMHIANAMGTKVLGLHAASNPSRSGPYSDVRYCVDRYDAAARKFLHKPADRLRWGTKIEFDDVMSLITVDDAIAAFERYRADHPR</sequence>
<evidence type="ECO:0000256" key="1">
    <source>
        <dbReference type="ARBA" id="ARBA00022676"/>
    </source>
</evidence>
<dbReference type="Pfam" id="PF01075">
    <property type="entry name" value="Glyco_transf_9"/>
    <property type="match status" value="1"/>
</dbReference>
<reference evidence="4 5" key="1">
    <citation type="journal article" date="2011" name="J. Bacteriol.">
        <title>Two new complete genome sequences offer insight into host and tissue specificity of plant pathogenic Xanthomonas spp.</title>
        <authorList>
            <person name="Bogdanove A.J."/>
            <person name="Koebnik R."/>
            <person name="Lu H."/>
            <person name="Furutani A."/>
            <person name="Angiuoli S.V."/>
            <person name="Patil P.B."/>
            <person name="Van Sluys M.A."/>
            <person name="Ryan R.P."/>
            <person name="Meyer D.F."/>
            <person name="Han S.W."/>
            <person name="Aparna G."/>
            <person name="Rajaram M."/>
            <person name="Delcher A.L."/>
            <person name="Phillippy A.M."/>
            <person name="Puiu D."/>
            <person name="Schatz M.C."/>
            <person name="Shumway M."/>
            <person name="Sommer D.D."/>
            <person name="Trapnell C."/>
            <person name="Benahmed F."/>
            <person name="Dimitrov G."/>
            <person name="Madupu R."/>
            <person name="Radune D."/>
            <person name="Sullivan S."/>
            <person name="Jha G."/>
            <person name="Ishihara H."/>
            <person name="Lee S.W."/>
            <person name="Pandey A."/>
            <person name="Sharma V."/>
            <person name="Sriariyanun M."/>
            <person name="Szurek B."/>
            <person name="Vera-Cruz C.M."/>
            <person name="Dorman K.S."/>
            <person name="Ronald P.C."/>
            <person name="Verdier V."/>
            <person name="Dow J.M."/>
            <person name="Sonti R.V."/>
            <person name="Tsuge S."/>
            <person name="Brendel V.P."/>
            <person name="Rabinowicz P.D."/>
            <person name="Leach J.E."/>
            <person name="White F.F."/>
            <person name="Salzberg S.L."/>
        </authorList>
    </citation>
    <scope>NUCLEOTIDE SEQUENCE [LARGE SCALE GENOMIC DNA]</scope>
    <source>
        <strain evidence="4 5">BLS256</strain>
    </source>
</reference>